<dbReference type="AlphaFoldDB" id="A0AAU7DQX8"/>
<name>A0AAU7DQX8_9MICO</name>
<evidence type="ECO:0000313" key="2">
    <source>
        <dbReference type="EMBL" id="XBH20344.1"/>
    </source>
</evidence>
<gene>
    <name evidence="2" type="ORF">V5R04_08765</name>
</gene>
<evidence type="ECO:0000256" key="1">
    <source>
        <dbReference type="SAM" id="Phobius"/>
    </source>
</evidence>
<reference evidence="2" key="1">
    <citation type="submission" date="2024-02" db="EMBL/GenBank/DDBJ databases">
        <title>Tomenella chthoni gen. nov. sp. nov., a member of the family Jonesiaceae isolated from bat guano.</title>
        <authorList>
            <person name="Miller S.L."/>
            <person name="King J."/>
            <person name="Sankaranarayanan K."/>
            <person name="Lawson P.A."/>
        </authorList>
    </citation>
    <scope>NUCLEOTIDE SEQUENCE</scope>
    <source>
        <strain evidence="2">BS-20</strain>
    </source>
</reference>
<keyword evidence="1" id="KW-0812">Transmembrane</keyword>
<accession>A0AAU7DQX8</accession>
<dbReference type="EMBL" id="CP146203">
    <property type="protein sequence ID" value="XBH20344.1"/>
    <property type="molecule type" value="Genomic_DNA"/>
</dbReference>
<evidence type="ECO:0008006" key="3">
    <source>
        <dbReference type="Google" id="ProtNLM"/>
    </source>
</evidence>
<organism evidence="2">
    <name type="scientific">Jonesiaceae bacterium BS-20</name>
    <dbReference type="NCBI Taxonomy" id="3120821"/>
    <lineage>
        <taxon>Bacteria</taxon>
        <taxon>Bacillati</taxon>
        <taxon>Actinomycetota</taxon>
        <taxon>Actinomycetes</taxon>
        <taxon>Micrococcales</taxon>
        <taxon>Jonesiaceae</taxon>
    </lineage>
</organism>
<protein>
    <recommendedName>
        <fullName evidence="3">DUF304 domain-containing protein</fullName>
    </recommendedName>
</protein>
<feature type="transmembrane region" description="Helical" evidence="1">
    <location>
        <begin position="45"/>
        <end position="69"/>
    </location>
</feature>
<proteinExistence type="predicted"/>
<feature type="transmembrane region" description="Helical" evidence="1">
    <location>
        <begin position="20"/>
        <end position="39"/>
    </location>
</feature>
<sequence>MENNSQGQPKPQVIRESKALVLLGGLAVVFAAGIGYAIATQDFTSATVLLLGSCLVVLLVCAVFFLALYTNFQVRIEPEFAEMRSISRKITRISYADVTQFEQVQLGRVPVLRLVGPNHEVINIDARKYKVDQIIAVLS</sequence>
<keyword evidence="1" id="KW-0472">Membrane</keyword>
<keyword evidence="1" id="KW-1133">Transmembrane helix</keyword>